<dbReference type="Proteomes" id="UP000308652">
    <property type="component" value="Unassembled WGS sequence"/>
</dbReference>
<reference evidence="1 2" key="1">
    <citation type="journal article" date="2019" name="Nat. Ecol. Evol.">
        <title>Megaphylogeny resolves global patterns of mushroom evolution.</title>
        <authorList>
            <person name="Varga T."/>
            <person name="Krizsan K."/>
            <person name="Foldi C."/>
            <person name="Dima B."/>
            <person name="Sanchez-Garcia M."/>
            <person name="Sanchez-Ramirez S."/>
            <person name="Szollosi G.J."/>
            <person name="Szarkandi J.G."/>
            <person name="Papp V."/>
            <person name="Albert L."/>
            <person name="Andreopoulos W."/>
            <person name="Angelini C."/>
            <person name="Antonin V."/>
            <person name="Barry K.W."/>
            <person name="Bougher N.L."/>
            <person name="Buchanan P."/>
            <person name="Buyck B."/>
            <person name="Bense V."/>
            <person name="Catcheside P."/>
            <person name="Chovatia M."/>
            <person name="Cooper J."/>
            <person name="Damon W."/>
            <person name="Desjardin D."/>
            <person name="Finy P."/>
            <person name="Geml J."/>
            <person name="Haridas S."/>
            <person name="Hughes K."/>
            <person name="Justo A."/>
            <person name="Karasinski D."/>
            <person name="Kautmanova I."/>
            <person name="Kiss B."/>
            <person name="Kocsube S."/>
            <person name="Kotiranta H."/>
            <person name="LaButti K.M."/>
            <person name="Lechner B.E."/>
            <person name="Liimatainen K."/>
            <person name="Lipzen A."/>
            <person name="Lukacs Z."/>
            <person name="Mihaltcheva S."/>
            <person name="Morgado L.N."/>
            <person name="Niskanen T."/>
            <person name="Noordeloos M.E."/>
            <person name="Ohm R.A."/>
            <person name="Ortiz-Santana B."/>
            <person name="Ovrebo C."/>
            <person name="Racz N."/>
            <person name="Riley R."/>
            <person name="Savchenko A."/>
            <person name="Shiryaev A."/>
            <person name="Soop K."/>
            <person name="Spirin V."/>
            <person name="Szebenyi C."/>
            <person name="Tomsovsky M."/>
            <person name="Tulloss R.E."/>
            <person name="Uehling J."/>
            <person name="Grigoriev I.V."/>
            <person name="Vagvolgyi C."/>
            <person name="Papp T."/>
            <person name="Martin F.M."/>
            <person name="Miettinen O."/>
            <person name="Hibbett D.S."/>
            <person name="Nagy L.G."/>
        </authorList>
    </citation>
    <scope>NUCLEOTIDE SEQUENCE [LARGE SCALE GENOMIC DNA]</scope>
    <source>
        <strain evidence="1 2">CBS 166.37</strain>
    </source>
</reference>
<evidence type="ECO:0000313" key="1">
    <source>
        <dbReference type="EMBL" id="TFK41898.1"/>
    </source>
</evidence>
<dbReference type="Gene3D" id="1.10.472.10">
    <property type="entry name" value="Cyclin-like"/>
    <property type="match status" value="1"/>
</dbReference>
<organism evidence="1 2">
    <name type="scientific">Crucibulum laeve</name>
    <dbReference type="NCBI Taxonomy" id="68775"/>
    <lineage>
        <taxon>Eukaryota</taxon>
        <taxon>Fungi</taxon>
        <taxon>Dikarya</taxon>
        <taxon>Basidiomycota</taxon>
        <taxon>Agaricomycotina</taxon>
        <taxon>Agaricomycetes</taxon>
        <taxon>Agaricomycetidae</taxon>
        <taxon>Agaricales</taxon>
        <taxon>Agaricineae</taxon>
        <taxon>Nidulariaceae</taxon>
        <taxon>Crucibulum</taxon>
    </lineage>
</organism>
<evidence type="ECO:0000313" key="2">
    <source>
        <dbReference type="Proteomes" id="UP000308652"/>
    </source>
</evidence>
<proteinExistence type="predicted"/>
<dbReference type="STRING" id="68775.A0A5C3MDF7"/>
<sequence>MVNSKDTFEPKSLIIVMKSVTPLLTFFTSDSHQLHILKYCPTTNHVFLSLPVYFDRMSKLSQDATTRSFVIDAYNIHRLVIAGVTVGSNFF</sequence>
<dbReference type="AlphaFoldDB" id="A0A5C3MDF7"/>
<protein>
    <submittedName>
        <fullName evidence="1">Uncharacterized protein</fullName>
    </submittedName>
</protein>
<dbReference type="GO" id="GO:0019901">
    <property type="term" value="F:protein kinase binding"/>
    <property type="evidence" value="ECO:0007669"/>
    <property type="project" value="InterPro"/>
</dbReference>
<accession>A0A5C3MDF7</accession>
<dbReference type="EMBL" id="ML213593">
    <property type="protein sequence ID" value="TFK41898.1"/>
    <property type="molecule type" value="Genomic_DNA"/>
</dbReference>
<dbReference type="InterPro" id="IPR013922">
    <property type="entry name" value="Cyclin_PHO80-like"/>
</dbReference>
<dbReference type="Pfam" id="PF08613">
    <property type="entry name" value="Cyclin"/>
    <property type="match status" value="1"/>
</dbReference>
<dbReference type="OrthoDB" id="1060854at2759"/>
<name>A0A5C3MDF7_9AGAR</name>
<gene>
    <name evidence="1" type="ORF">BDQ12DRAFT_677348</name>
</gene>
<keyword evidence="2" id="KW-1185">Reference proteome</keyword>